<dbReference type="GO" id="GO:0004048">
    <property type="term" value="F:anthranilate phosphoribosyltransferase activity"/>
    <property type="evidence" value="ECO:0007669"/>
    <property type="project" value="InterPro"/>
</dbReference>
<dbReference type="InterPro" id="IPR017459">
    <property type="entry name" value="Glycosyl_Trfase_fam3_N_dom"/>
</dbReference>
<evidence type="ECO:0000259" key="3">
    <source>
        <dbReference type="Pfam" id="PF02885"/>
    </source>
</evidence>
<dbReference type="Pfam" id="PF02885">
    <property type="entry name" value="Glycos_trans_3N"/>
    <property type="match status" value="1"/>
</dbReference>
<dbReference type="Gene3D" id="3.40.1030.10">
    <property type="entry name" value="Nucleoside phosphorylase/phosphoribosyltransferase catalytic domain"/>
    <property type="match status" value="1"/>
</dbReference>
<dbReference type="PANTHER" id="PTHR43285">
    <property type="entry name" value="ANTHRANILATE PHOSPHORIBOSYLTRANSFERASE"/>
    <property type="match status" value="1"/>
</dbReference>
<dbReference type="InterPro" id="IPR036320">
    <property type="entry name" value="Glycosyl_Trfase_fam3_N_dom_sf"/>
</dbReference>
<evidence type="ECO:0000313" key="5">
    <source>
        <dbReference type="Proteomes" id="UP000239724"/>
    </source>
</evidence>
<dbReference type="SUPFAM" id="SSF52418">
    <property type="entry name" value="Nucleoside phosphorylase/phosphoribosyltransferase catalytic domain"/>
    <property type="match status" value="1"/>
</dbReference>
<dbReference type="GO" id="GO:0005829">
    <property type="term" value="C:cytosol"/>
    <property type="evidence" value="ECO:0007669"/>
    <property type="project" value="TreeGrafter"/>
</dbReference>
<feature type="domain" description="Glycosyl transferase family 3 N-terminal" evidence="3">
    <location>
        <begin position="21"/>
        <end position="80"/>
    </location>
</feature>
<proteinExistence type="predicted"/>
<evidence type="ECO:0000313" key="4">
    <source>
        <dbReference type="EMBL" id="PPQ28306.1"/>
    </source>
</evidence>
<dbReference type="AlphaFoldDB" id="A0A2S6N141"/>
<dbReference type="InterPro" id="IPR035902">
    <property type="entry name" value="Nuc_phospho_transferase"/>
</dbReference>
<dbReference type="Proteomes" id="UP000239724">
    <property type="component" value="Unassembled WGS sequence"/>
</dbReference>
<dbReference type="InterPro" id="IPR005940">
    <property type="entry name" value="Anthranilate_Pribosyl_Tfrase"/>
</dbReference>
<name>A0A2S6N141_RHOGL</name>
<dbReference type="EMBL" id="NHRY01000245">
    <property type="protein sequence ID" value="PPQ28306.1"/>
    <property type="molecule type" value="Genomic_DNA"/>
</dbReference>
<sequence>MHYAPSMTDTHAAFATYVATLGRGPGRSRALTREEARTAFGMVLRGEADPHQVGAFLMLLRFRGEDAEEITGMVQAARDEAGLGGGRGLDDLGIDLDWPSYGAGRTRGAPWFLLAALALARSGTSVLMHGSNDFSAGISVAEGLAALGLAPAGDKASAAAALRPGRFAYLPLHVLAPAMDRLLDMRRLFGLRSPVNTAARLLNPADAPFGVDGVFHPPYIDVHLGVAERTGRHRLLVLKGGGGEAERVPLKPATASLWDHAAGRGEIALPAVEGLRPHPPAGDTADLVSAVWRGEAAPETPVQTIRATIALALLAMRRAENPSQAMDQAATIWSQRL</sequence>
<keyword evidence="1" id="KW-0328">Glycosyltransferase</keyword>
<dbReference type="SUPFAM" id="SSF47648">
    <property type="entry name" value="Nucleoside phosphorylase/phosphoribosyltransferase N-terminal domain"/>
    <property type="match status" value="1"/>
</dbReference>
<dbReference type="NCBIfam" id="NF006564">
    <property type="entry name" value="PRK09071.1"/>
    <property type="match status" value="1"/>
</dbReference>
<gene>
    <name evidence="4" type="ORF">CCS01_24685</name>
</gene>
<evidence type="ECO:0000256" key="2">
    <source>
        <dbReference type="ARBA" id="ARBA00022679"/>
    </source>
</evidence>
<organism evidence="4 5">
    <name type="scientific">Rhodopila globiformis</name>
    <name type="common">Rhodopseudomonas globiformis</name>
    <dbReference type="NCBI Taxonomy" id="1071"/>
    <lineage>
        <taxon>Bacteria</taxon>
        <taxon>Pseudomonadati</taxon>
        <taxon>Pseudomonadota</taxon>
        <taxon>Alphaproteobacteria</taxon>
        <taxon>Acetobacterales</taxon>
        <taxon>Acetobacteraceae</taxon>
        <taxon>Rhodopila</taxon>
    </lineage>
</organism>
<protein>
    <recommendedName>
        <fullName evidence="3">Glycosyl transferase family 3 N-terminal domain-containing protein</fullName>
    </recommendedName>
</protein>
<dbReference type="Gene3D" id="1.20.970.10">
    <property type="entry name" value="Transferase, Pyrimidine Nucleoside Phosphorylase, Chain C"/>
    <property type="match status" value="1"/>
</dbReference>
<keyword evidence="5" id="KW-1185">Reference proteome</keyword>
<evidence type="ECO:0000256" key="1">
    <source>
        <dbReference type="ARBA" id="ARBA00022676"/>
    </source>
</evidence>
<accession>A0A2S6N141</accession>
<keyword evidence="2" id="KW-0808">Transferase</keyword>
<dbReference type="PANTHER" id="PTHR43285:SF4">
    <property type="entry name" value="TRANSFERASE"/>
    <property type="match status" value="1"/>
</dbReference>
<comment type="caution">
    <text evidence="4">The sequence shown here is derived from an EMBL/GenBank/DDBJ whole genome shotgun (WGS) entry which is preliminary data.</text>
</comment>
<dbReference type="GO" id="GO:0000162">
    <property type="term" value="P:L-tryptophan biosynthetic process"/>
    <property type="evidence" value="ECO:0007669"/>
    <property type="project" value="InterPro"/>
</dbReference>
<reference evidence="4 5" key="1">
    <citation type="journal article" date="2018" name="Arch. Microbiol.">
        <title>New insights into the metabolic potential of the phototrophic purple bacterium Rhodopila globiformis DSM 161(T) from its draft genome sequence and evidence for a vanadium-dependent nitrogenase.</title>
        <authorList>
            <person name="Imhoff J.F."/>
            <person name="Rahn T."/>
            <person name="Kunzel S."/>
            <person name="Neulinger S.C."/>
        </authorList>
    </citation>
    <scope>NUCLEOTIDE SEQUENCE [LARGE SCALE GENOMIC DNA]</scope>
    <source>
        <strain evidence="4 5">DSM 161</strain>
    </source>
</reference>